<protein>
    <recommendedName>
        <fullName evidence="3">Nucleotidyltransferase</fullName>
    </recommendedName>
</protein>
<dbReference type="InterPro" id="IPR018775">
    <property type="entry name" value="RlaP"/>
</dbReference>
<gene>
    <name evidence="1" type="ORF">AKO1_008355</name>
</gene>
<dbReference type="Proteomes" id="UP001431209">
    <property type="component" value="Unassembled WGS sequence"/>
</dbReference>
<evidence type="ECO:0008006" key="3">
    <source>
        <dbReference type="Google" id="ProtNLM"/>
    </source>
</evidence>
<reference evidence="1 2" key="1">
    <citation type="submission" date="2024-03" db="EMBL/GenBank/DDBJ databases">
        <title>The Acrasis kona genome and developmental transcriptomes reveal deep origins of eukaryotic multicellular pathways.</title>
        <authorList>
            <person name="Sheikh S."/>
            <person name="Fu C.-J."/>
            <person name="Brown M.W."/>
            <person name="Baldauf S.L."/>
        </authorList>
    </citation>
    <scope>NUCLEOTIDE SEQUENCE [LARGE SCALE GENOMIC DNA]</scope>
    <source>
        <strain evidence="1 2">ATCC MYA-3509</strain>
    </source>
</reference>
<dbReference type="PANTHER" id="PTHR34817">
    <property type="entry name" value="NUCLEOTIDYLTRANSFERASE"/>
    <property type="match status" value="1"/>
</dbReference>
<dbReference type="AlphaFoldDB" id="A0AAW2YNT6"/>
<proteinExistence type="predicted"/>
<dbReference type="EMBL" id="JAOPGA020000467">
    <property type="protein sequence ID" value="KAL0478795.1"/>
    <property type="molecule type" value="Genomic_DNA"/>
</dbReference>
<keyword evidence="2" id="KW-1185">Reference proteome</keyword>
<dbReference type="PANTHER" id="PTHR34817:SF1">
    <property type="entry name" value="NUCLEOTIDYLTRANSFERASE"/>
    <property type="match status" value="1"/>
</dbReference>
<name>A0AAW2YNT6_9EUKA</name>
<evidence type="ECO:0000313" key="1">
    <source>
        <dbReference type="EMBL" id="KAL0478795.1"/>
    </source>
</evidence>
<comment type="caution">
    <text evidence="1">The sequence shown here is derived from an EMBL/GenBank/DDBJ whole genome shotgun (WGS) entry which is preliminary data.</text>
</comment>
<accession>A0AAW2YNT6</accession>
<sequence>MNIHNKQNDSAACLEAITNLINDEQSIYHNKLMVVTLGGSRLYNTALTESNDVDINAIYICDTEDILGIDEMRKKHFVQSISNTSDKNRLEGVDDFVVYELSRFVHLLITGNPSPIDILFGCKDSLHVTLDSTSETEWSEIFKIRNQFLTKELVKNMVGYAKSQMNVAIKRKEQQDHVHSIKSLYHGVRILMEASRILDGNEPCIRFQQDDPNLTKILKIRSGSLCFEQGRDLYQDLSEQIKNKSCILPDVVSDETKQWLHDWMIRLRLSRLRYKPANKSN</sequence>
<evidence type="ECO:0000313" key="2">
    <source>
        <dbReference type="Proteomes" id="UP001431209"/>
    </source>
</evidence>
<organism evidence="1 2">
    <name type="scientific">Acrasis kona</name>
    <dbReference type="NCBI Taxonomy" id="1008807"/>
    <lineage>
        <taxon>Eukaryota</taxon>
        <taxon>Discoba</taxon>
        <taxon>Heterolobosea</taxon>
        <taxon>Tetramitia</taxon>
        <taxon>Eutetramitia</taxon>
        <taxon>Acrasidae</taxon>
        <taxon>Acrasis</taxon>
    </lineage>
</organism>
<dbReference type="Pfam" id="PF10127">
    <property type="entry name" value="RlaP"/>
    <property type="match status" value="1"/>
</dbReference>